<dbReference type="EMBL" id="JAKOGI010000216">
    <property type="protein sequence ID" value="KAJ8439564.1"/>
    <property type="molecule type" value="Genomic_DNA"/>
</dbReference>
<dbReference type="AlphaFoldDB" id="A0A9Q1K9U4"/>
<name>A0A9Q1K9U4_9CARY</name>
<dbReference type="OrthoDB" id="409625at2759"/>
<dbReference type="Proteomes" id="UP001153076">
    <property type="component" value="Unassembled WGS sequence"/>
</dbReference>
<dbReference type="Pfam" id="PF11523">
    <property type="entry name" value="DUF3223"/>
    <property type="match status" value="1"/>
</dbReference>
<accession>A0A9Q1K9U4</accession>
<feature type="compositionally biased region" description="Gly residues" evidence="1">
    <location>
        <begin position="68"/>
        <end position="85"/>
    </location>
</feature>
<comment type="caution">
    <text evidence="2">The sequence shown here is derived from an EMBL/GenBank/DDBJ whole genome shotgun (WGS) entry which is preliminary data.</text>
</comment>
<evidence type="ECO:0000313" key="3">
    <source>
        <dbReference type="Proteomes" id="UP001153076"/>
    </source>
</evidence>
<organism evidence="2 3">
    <name type="scientific">Carnegiea gigantea</name>
    <dbReference type="NCBI Taxonomy" id="171969"/>
    <lineage>
        <taxon>Eukaryota</taxon>
        <taxon>Viridiplantae</taxon>
        <taxon>Streptophyta</taxon>
        <taxon>Embryophyta</taxon>
        <taxon>Tracheophyta</taxon>
        <taxon>Spermatophyta</taxon>
        <taxon>Magnoliopsida</taxon>
        <taxon>eudicotyledons</taxon>
        <taxon>Gunneridae</taxon>
        <taxon>Pentapetalae</taxon>
        <taxon>Caryophyllales</taxon>
        <taxon>Cactineae</taxon>
        <taxon>Cactaceae</taxon>
        <taxon>Cactoideae</taxon>
        <taxon>Echinocereeae</taxon>
        <taxon>Carnegiea</taxon>
    </lineage>
</organism>
<gene>
    <name evidence="2" type="ORF">Cgig2_024151</name>
</gene>
<feature type="region of interest" description="Disordered" evidence="1">
    <location>
        <begin position="68"/>
        <end position="91"/>
    </location>
</feature>
<reference evidence="2" key="1">
    <citation type="submission" date="2022-04" db="EMBL/GenBank/DDBJ databases">
        <title>Carnegiea gigantea Genome sequencing and assembly v2.</title>
        <authorList>
            <person name="Copetti D."/>
            <person name="Sanderson M.J."/>
            <person name="Burquez A."/>
            <person name="Wojciechowski M.F."/>
        </authorList>
    </citation>
    <scope>NUCLEOTIDE SEQUENCE</scope>
    <source>
        <strain evidence="2">SGP5-SGP5p</strain>
        <tissue evidence="2">Aerial part</tissue>
    </source>
</reference>
<evidence type="ECO:0000256" key="1">
    <source>
        <dbReference type="SAM" id="MobiDB-lite"/>
    </source>
</evidence>
<sequence>MPLISISNLPWIEYEYMVILDLIKKGHPEPEKKIGAGVKAIEIRKSVDHILPLPENMKIKSDVNRALGGGGKKGGGGGGRGGGRGRGWERSGKSRRCLFSSVVWLIQKLFHHSVIYKYRGFITAMGDFLLTFPYSGANAQVNQSSEYANSSG</sequence>
<protein>
    <submittedName>
        <fullName evidence="2">Uncharacterized protein</fullName>
    </submittedName>
</protein>
<evidence type="ECO:0000313" key="2">
    <source>
        <dbReference type="EMBL" id="KAJ8439564.1"/>
    </source>
</evidence>
<proteinExistence type="predicted"/>
<keyword evidence="3" id="KW-1185">Reference proteome</keyword>